<dbReference type="InterPro" id="IPR047655">
    <property type="entry name" value="Transpos_IS630-like"/>
</dbReference>
<dbReference type="PANTHER" id="PTHR46564:SF1">
    <property type="entry name" value="TRANSPOSASE"/>
    <property type="match status" value="1"/>
</dbReference>
<evidence type="ECO:0000313" key="3">
    <source>
        <dbReference type="Proteomes" id="UP001055057"/>
    </source>
</evidence>
<accession>A0ABQ4U4S0</accession>
<evidence type="ECO:0000313" key="2">
    <source>
        <dbReference type="EMBL" id="GJE62043.1"/>
    </source>
</evidence>
<dbReference type="EMBL" id="BPRB01000270">
    <property type="protein sequence ID" value="GJE62043.1"/>
    <property type="molecule type" value="Genomic_DNA"/>
</dbReference>
<dbReference type="InterPro" id="IPR036397">
    <property type="entry name" value="RNaseH_sf"/>
</dbReference>
<gene>
    <name evidence="2" type="ORF">MPOCJGCO_4172</name>
</gene>
<reference evidence="2" key="1">
    <citation type="journal article" date="2021" name="Front. Microbiol.">
        <title>Comprehensive Comparative Genomics and Phenotyping of Methylobacterium Species.</title>
        <authorList>
            <person name="Alessa O."/>
            <person name="Ogura Y."/>
            <person name="Fujitani Y."/>
            <person name="Takami H."/>
            <person name="Hayashi T."/>
            <person name="Sahin N."/>
            <person name="Tani A."/>
        </authorList>
    </citation>
    <scope>NUCLEOTIDE SEQUENCE</scope>
    <source>
        <strain evidence="2">DSM 23632</strain>
    </source>
</reference>
<dbReference type="Proteomes" id="UP001055057">
    <property type="component" value="Unassembled WGS sequence"/>
</dbReference>
<dbReference type="PANTHER" id="PTHR46564">
    <property type="entry name" value="TRANSPOSASE"/>
    <property type="match status" value="1"/>
</dbReference>
<dbReference type="InterPro" id="IPR038717">
    <property type="entry name" value="Tc1-like_DDE_dom"/>
</dbReference>
<keyword evidence="3" id="KW-1185">Reference proteome</keyword>
<protein>
    <submittedName>
        <fullName evidence="2">IS630 family transposase ISMdi1</fullName>
    </submittedName>
</protein>
<dbReference type="NCBIfam" id="NF033545">
    <property type="entry name" value="transpos_IS630"/>
    <property type="match status" value="1"/>
</dbReference>
<proteinExistence type="predicted"/>
<evidence type="ECO:0000259" key="1">
    <source>
        <dbReference type="Pfam" id="PF13358"/>
    </source>
</evidence>
<name>A0ABQ4U4S0_9HYPH</name>
<dbReference type="Gene3D" id="3.30.420.10">
    <property type="entry name" value="Ribonuclease H-like superfamily/Ribonuclease H"/>
    <property type="match status" value="1"/>
</dbReference>
<comment type="caution">
    <text evidence="2">The sequence shown here is derived from an EMBL/GenBank/DDBJ whole genome shotgun (WGS) entry which is preliminary data.</text>
</comment>
<sequence length="191" mass="21400">MKAARLSWFERQLDLDPDRLVFLDETATNTKMVRRYGRAPRGERCRVAVPFGHWKTITVTAGLRASGLTAIALLDGPMTGARFRGYIEETLVPTLKPGDTVVLDNLPAHKVSGIRERIEAAGARLLYLPAYSPDFNPIELVFAKLKAILRAKAARTVSDLWNTIKRAFRRFSKTECRNYLAAAGYDAYDPT</sequence>
<feature type="domain" description="Tc1-like transposase DDE" evidence="1">
    <location>
        <begin position="19"/>
        <end position="160"/>
    </location>
</feature>
<dbReference type="Pfam" id="PF13358">
    <property type="entry name" value="DDE_3"/>
    <property type="match status" value="1"/>
</dbReference>
<reference evidence="2" key="2">
    <citation type="submission" date="2021-08" db="EMBL/GenBank/DDBJ databases">
        <authorList>
            <person name="Tani A."/>
            <person name="Ola A."/>
            <person name="Ogura Y."/>
            <person name="Katsura K."/>
            <person name="Hayashi T."/>
        </authorList>
    </citation>
    <scope>NUCLEOTIDE SEQUENCE</scope>
    <source>
        <strain evidence="2">DSM 23632</strain>
    </source>
</reference>
<organism evidence="2 3">
    <name type="scientific">Methylobacterium trifolii</name>
    <dbReference type="NCBI Taxonomy" id="1003092"/>
    <lineage>
        <taxon>Bacteria</taxon>
        <taxon>Pseudomonadati</taxon>
        <taxon>Pseudomonadota</taxon>
        <taxon>Alphaproteobacteria</taxon>
        <taxon>Hyphomicrobiales</taxon>
        <taxon>Methylobacteriaceae</taxon>
        <taxon>Methylobacterium</taxon>
    </lineage>
</organism>